<sequence>MKKRGALLGLAAVLLLLVGYLFSPAPFVTAAVETKKLIYDKANLLTEEEYIELNKLANELGAKRDTDIMIITTNNDQNLDVVVITEKFYDTQAPGYDKPHGNAVLLTLDMRNREVYLAGFYKAEYYLGDDRLDKIRGKITPDFSEGDYKQGFEKYIRTSYKYMDFKPGVNPDNILFNIWFQLIGALAIGAIVAGIMAARTGGRVTVSRRTYEDGSTSGIVGKEDRYIRTTVTKQKIEKSSGSSSSGGGGGGGITGGGHSHSGSRGSF</sequence>
<dbReference type="Proteomes" id="UP000270678">
    <property type="component" value="Chromosome"/>
</dbReference>
<evidence type="ECO:0000313" key="5">
    <source>
        <dbReference type="Proteomes" id="UP000270678"/>
    </source>
</evidence>
<keyword evidence="2" id="KW-0472">Membrane</keyword>
<dbReference type="KEGG" id="plut:EI981_01855"/>
<keyword evidence="5" id="KW-1185">Reference proteome</keyword>
<dbReference type="Gene3D" id="3.10.310.50">
    <property type="match status" value="1"/>
</dbReference>
<gene>
    <name evidence="4" type="ORF">EI981_01855</name>
</gene>
<feature type="domain" description="TPM" evidence="3">
    <location>
        <begin position="38"/>
        <end position="158"/>
    </location>
</feature>
<protein>
    <recommendedName>
        <fullName evidence="3">TPM domain-containing protein</fullName>
    </recommendedName>
</protein>
<dbReference type="EMBL" id="CP034346">
    <property type="protein sequence ID" value="AZS13336.1"/>
    <property type="molecule type" value="Genomic_DNA"/>
</dbReference>
<proteinExistence type="predicted"/>
<keyword evidence="2" id="KW-0812">Transmembrane</keyword>
<evidence type="ECO:0000256" key="2">
    <source>
        <dbReference type="SAM" id="Phobius"/>
    </source>
</evidence>
<feature type="transmembrane region" description="Helical" evidence="2">
    <location>
        <begin position="178"/>
        <end position="198"/>
    </location>
</feature>
<accession>A0A3Q9I5U4</accession>
<dbReference type="OrthoDB" id="9806054at2"/>
<evidence type="ECO:0000256" key="1">
    <source>
        <dbReference type="SAM" id="MobiDB-lite"/>
    </source>
</evidence>
<feature type="compositionally biased region" description="Gly residues" evidence="1">
    <location>
        <begin position="244"/>
        <end position="259"/>
    </location>
</feature>
<organism evidence="4 5">
    <name type="scientific">Paenibacillus lutimineralis</name>
    <dbReference type="NCBI Taxonomy" id="2707005"/>
    <lineage>
        <taxon>Bacteria</taxon>
        <taxon>Bacillati</taxon>
        <taxon>Bacillota</taxon>
        <taxon>Bacilli</taxon>
        <taxon>Bacillales</taxon>
        <taxon>Paenibacillaceae</taxon>
        <taxon>Paenibacillus</taxon>
    </lineage>
</organism>
<dbReference type="RefSeq" id="WP_126994911.1">
    <property type="nucleotide sequence ID" value="NZ_CP034346.1"/>
</dbReference>
<evidence type="ECO:0000259" key="3">
    <source>
        <dbReference type="Pfam" id="PF04536"/>
    </source>
</evidence>
<dbReference type="AlphaFoldDB" id="A0A3Q9I5U4"/>
<keyword evidence="2" id="KW-1133">Transmembrane helix</keyword>
<dbReference type="Pfam" id="PF04536">
    <property type="entry name" value="TPM_phosphatase"/>
    <property type="match status" value="1"/>
</dbReference>
<evidence type="ECO:0000313" key="4">
    <source>
        <dbReference type="EMBL" id="AZS13336.1"/>
    </source>
</evidence>
<name>A0A3Q9I5U4_9BACL</name>
<feature type="region of interest" description="Disordered" evidence="1">
    <location>
        <begin position="231"/>
        <end position="267"/>
    </location>
</feature>
<reference evidence="5" key="1">
    <citation type="submission" date="2018-12" db="EMBL/GenBank/DDBJ databases">
        <title>Complete genome sequence of Paenibacillus sp. MBLB1234.</title>
        <authorList>
            <person name="Nam Y.-D."/>
            <person name="Kang J."/>
            <person name="Chung W.-H."/>
            <person name="Park Y.S."/>
        </authorList>
    </citation>
    <scope>NUCLEOTIDE SEQUENCE [LARGE SCALE GENOMIC DNA]</scope>
    <source>
        <strain evidence="5">MBLB1234</strain>
    </source>
</reference>
<dbReference type="InterPro" id="IPR007621">
    <property type="entry name" value="TPM_dom"/>
</dbReference>